<organism evidence="2 3">
    <name type="scientific">Sporosarcina contaminans</name>
    <dbReference type="NCBI Taxonomy" id="633403"/>
    <lineage>
        <taxon>Bacteria</taxon>
        <taxon>Bacillati</taxon>
        <taxon>Bacillota</taxon>
        <taxon>Bacilli</taxon>
        <taxon>Bacillales</taxon>
        <taxon>Caryophanaceae</taxon>
        <taxon>Sporosarcina</taxon>
    </lineage>
</organism>
<name>A0ABW3TZQ6_9BACL</name>
<keyword evidence="3" id="KW-1185">Reference proteome</keyword>
<gene>
    <name evidence="2" type="ORF">ACFQ38_09615</name>
</gene>
<reference evidence="3" key="1">
    <citation type="journal article" date="2019" name="Int. J. Syst. Evol. Microbiol.">
        <title>The Global Catalogue of Microorganisms (GCM) 10K type strain sequencing project: providing services to taxonomists for standard genome sequencing and annotation.</title>
        <authorList>
            <consortium name="The Broad Institute Genomics Platform"/>
            <consortium name="The Broad Institute Genome Sequencing Center for Infectious Disease"/>
            <person name="Wu L."/>
            <person name="Ma J."/>
        </authorList>
    </citation>
    <scope>NUCLEOTIDE SEQUENCE [LARGE SCALE GENOMIC DNA]</scope>
    <source>
        <strain evidence="3">CCUG 53915</strain>
    </source>
</reference>
<dbReference type="CDD" id="cd00093">
    <property type="entry name" value="HTH_XRE"/>
    <property type="match status" value="1"/>
</dbReference>
<dbReference type="Pfam" id="PF01381">
    <property type="entry name" value="HTH_3"/>
    <property type="match status" value="1"/>
</dbReference>
<dbReference type="RefSeq" id="WP_336822687.1">
    <property type="nucleotide sequence ID" value="NZ_JBHTLT010000044.1"/>
</dbReference>
<dbReference type="PROSITE" id="PS50943">
    <property type="entry name" value="HTH_CROC1"/>
    <property type="match status" value="1"/>
</dbReference>
<dbReference type="EMBL" id="JBHTLT010000044">
    <property type="protein sequence ID" value="MFD1205358.1"/>
    <property type="molecule type" value="Genomic_DNA"/>
</dbReference>
<evidence type="ECO:0000313" key="2">
    <source>
        <dbReference type="EMBL" id="MFD1205358.1"/>
    </source>
</evidence>
<dbReference type="SMART" id="SM00530">
    <property type="entry name" value="HTH_XRE"/>
    <property type="match status" value="1"/>
</dbReference>
<protein>
    <submittedName>
        <fullName evidence="2">Helix-turn-helix domain-containing protein</fullName>
    </submittedName>
</protein>
<dbReference type="InterPro" id="IPR001387">
    <property type="entry name" value="Cro/C1-type_HTH"/>
</dbReference>
<dbReference type="InterPro" id="IPR011990">
    <property type="entry name" value="TPR-like_helical_dom_sf"/>
</dbReference>
<accession>A0ABW3TZQ6</accession>
<dbReference type="Proteomes" id="UP001597231">
    <property type="component" value="Unassembled WGS sequence"/>
</dbReference>
<proteinExistence type="predicted"/>
<comment type="caution">
    <text evidence="2">The sequence shown here is derived from an EMBL/GenBank/DDBJ whole genome shotgun (WGS) entry which is preliminary data.</text>
</comment>
<dbReference type="Gene3D" id="1.10.260.40">
    <property type="entry name" value="lambda repressor-like DNA-binding domains"/>
    <property type="match status" value="1"/>
</dbReference>
<evidence type="ECO:0000313" key="3">
    <source>
        <dbReference type="Proteomes" id="UP001597231"/>
    </source>
</evidence>
<dbReference type="Gene3D" id="1.25.40.10">
    <property type="entry name" value="Tetratricopeptide repeat domain"/>
    <property type="match status" value="1"/>
</dbReference>
<evidence type="ECO:0000259" key="1">
    <source>
        <dbReference type="PROSITE" id="PS50943"/>
    </source>
</evidence>
<dbReference type="InterPro" id="IPR010982">
    <property type="entry name" value="Lambda_DNA-bd_dom_sf"/>
</dbReference>
<feature type="domain" description="HTH cro/C1-type" evidence="1">
    <location>
        <begin position="7"/>
        <end position="61"/>
    </location>
</feature>
<sequence>MNVGSILKYYRMKNNLTQAELCDGICSVSHLSKIESNKYIPHSETLNELFNRMGIEWQQEMDIYEMWNAKLETFISYSVYYDLKSMETLYEELDKNEEYFQSTDLVNRYELYKLRFYLFKQDVRRAKQQTTILKRLEPSFNDYEKNVSEVIYLMYDIFSQNIESAEKRLEQIRESKERIPYLFEGELFYQKAYLLHMRTLYEESSYYAELAVDHYKQTCNYIRLLHAQILLAINYTHRDFILQADDLFKIVLRNSKMMEIDSLYQGALYNYSVLQNRRGLHHSAHELLSELKSIVEPDTDYYKSVLIHLLHTSVEAEMDISSLLAHLEEANDRKKDPYTTIQITYFRKMKLSQQELLDYCEQTAFPFFVKHGYIGEARSIAWKLANYHRSLGNYEKADEFSLYHFVKGDEKS</sequence>
<dbReference type="SUPFAM" id="SSF47413">
    <property type="entry name" value="lambda repressor-like DNA-binding domains"/>
    <property type="match status" value="1"/>
</dbReference>